<evidence type="ECO:0000259" key="3">
    <source>
        <dbReference type="Pfam" id="PF00501"/>
    </source>
</evidence>
<dbReference type="GO" id="GO:0005777">
    <property type="term" value="C:peroxisome"/>
    <property type="evidence" value="ECO:0007669"/>
    <property type="project" value="UniProtKB-SubCell"/>
</dbReference>
<evidence type="ECO:0000256" key="1">
    <source>
        <dbReference type="ARBA" id="ARBA00004275"/>
    </source>
</evidence>
<comment type="subcellular location">
    <subcellularLocation>
        <location evidence="1">Peroxisome</location>
    </subcellularLocation>
</comment>
<dbReference type="InterPro" id="IPR000873">
    <property type="entry name" value="AMP-dep_synth/lig_dom"/>
</dbReference>
<dbReference type="Pfam" id="PF13193">
    <property type="entry name" value="AMP-binding_C"/>
    <property type="match status" value="1"/>
</dbReference>
<dbReference type="PANTHER" id="PTHR24096">
    <property type="entry name" value="LONG-CHAIN-FATTY-ACID--COA LIGASE"/>
    <property type="match status" value="1"/>
</dbReference>
<reference evidence="6" key="1">
    <citation type="submission" date="2025-08" db="UniProtKB">
        <authorList>
            <consortium name="RefSeq"/>
        </authorList>
    </citation>
    <scope>IDENTIFICATION</scope>
</reference>
<dbReference type="OrthoDB" id="10253869at2759"/>
<organism evidence="5 6">
    <name type="scientific">Dinoponera quadriceps</name>
    <name type="common">South American ant</name>
    <dbReference type="NCBI Taxonomy" id="609295"/>
    <lineage>
        <taxon>Eukaryota</taxon>
        <taxon>Metazoa</taxon>
        <taxon>Ecdysozoa</taxon>
        <taxon>Arthropoda</taxon>
        <taxon>Hexapoda</taxon>
        <taxon>Insecta</taxon>
        <taxon>Pterygota</taxon>
        <taxon>Neoptera</taxon>
        <taxon>Endopterygota</taxon>
        <taxon>Hymenoptera</taxon>
        <taxon>Apocrita</taxon>
        <taxon>Aculeata</taxon>
        <taxon>Formicoidea</taxon>
        <taxon>Formicidae</taxon>
        <taxon>Ponerinae</taxon>
        <taxon>Ponerini</taxon>
        <taxon>Dinoponera</taxon>
    </lineage>
</organism>
<keyword evidence="5" id="KW-1185">Reference proteome</keyword>
<evidence type="ECO:0000259" key="4">
    <source>
        <dbReference type="Pfam" id="PF13193"/>
    </source>
</evidence>
<dbReference type="InterPro" id="IPR025110">
    <property type="entry name" value="AMP-bd_C"/>
</dbReference>
<gene>
    <name evidence="6" type="primary">LOC106746523</name>
</gene>
<dbReference type="RefSeq" id="XP_014478675.1">
    <property type="nucleotide sequence ID" value="XM_014623189.1"/>
</dbReference>
<feature type="domain" description="AMP-dependent synthetase/ligase" evidence="3">
    <location>
        <begin position="50"/>
        <end position="416"/>
    </location>
</feature>
<dbReference type="GO" id="GO:0004467">
    <property type="term" value="F:long-chain fatty acid-CoA ligase activity"/>
    <property type="evidence" value="ECO:0007669"/>
    <property type="project" value="TreeGrafter"/>
</dbReference>
<sequence length="562" mass="64517">MTDIKFISNMEYTCHKPPLKIKNNILIGEEIPYQDLYNTHLGQIILRILNSQPNFVAQIDAETGKKITYKEIKYKSVRLAMWMIKENVDPGDFIGICTNHHIGLYIILACLYIGAIPMIRKYDQCTDYEISSEITRNNPKMIFVDKMPHHESKPTDNDETEDMAPTVMVLNKSQSFFNKIYFACDIFECFIDEYSQTEIDKFICTELDQFKLETAVIMYTRGIEGLIKAVKISHKAFMAPAIINMINMLSGARGMWVGTHFSFPNLILTIQAICNYIQVIIFEGDDMTKMCRTIEKYKVRWVRFETGLCQAFLDSKGFLLHNTSSLRMIMLNGSRMEYFIYTDLVKLFPKVSIVSLYGTIETGVIAYQRCSGKPGSNGYIGKNVQLMITNMSKTPLGPNKPGNIWCKCWGMSKTYYDIKDANPMQAVDENGWHDTGDIGYYDKDGDIYVTDRAVDLIKFREYYFSPSIVETIIKEQPAVYEVAVVAVPNITDGQHPKAFITTKTAQKVQEIEKKIEEMLENKLGDCMKMRGGMTFLNKMPYGPDYKINRKCLRHKAKLNTLN</sequence>
<dbReference type="InterPro" id="IPR045851">
    <property type="entry name" value="AMP-bd_C_sf"/>
</dbReference>
<dbReference type="GeneID" id="106746523"/>
<evidence type="ECO:0000313" key="6">
    <source>
        <dbReference type="RefSeq" id="XP_014478675.1"/>
    </source>
</evidence>
<keyword evidence="2" id="KW-0576">Peroxisome</keyword>
<dbReference type="Pfam" id="PF00501">
    <property type="entry name" value="AMP-binding"/>
    <property type="match status" value="1"/>
</dbReference>
<dbReference type="GO" id="GO:0046949">
    <property type="term" value="P:fatty-acyl-CoA biosynthetic process"/>
    <property type="evidence" value="ECO:0007669"/>
    <property type="project" value="TreeGrafter"/>
</dbReference>
<proteinExistence type="predicted"/>
<evidence type="ECO:0000256" key="2">
    <source>
        <dbReference type="ARBA" id="ARBA00023140"/>
    </source>
</evidence>
<dbReference type="Gene3D" id="3.40.50.12780">
    <property type="entry name" value="N-terminal domain of ligase-like"/>
    <property type="match status" value="1"/>
</dbReference>
<dbReference type="AlphaFoldDB" id="A0A6P3XJR4"/>
<dbReference type="Gene3D" id="3.30.300.30">
    <property type="match status" value="1"/>
</dbReference>
<dbReference type="PANTHER" id="PTHR24096:SF353">
    <property type="entry name" value="GH16244P-RELATED"/>
    <property type="match status" value="1"/>
</dbReference>
<dbReference type="InterPro" id="IPR042099">
    <property type="entry name" value="ANL_N_sf"/>
</dbReference>
<dbReference type="KEGG" id="dqu:106746523"/>
<dbReference type="SUPFAM" id="SSF56801">
    <property type="entry name" value="Acetyl-CoA synthetase-like"/>
    <property type="match status" value="1"/>
</dbReference>
<evidence type="ECO:0000313" key="5">
    <source>
        <dbReference type="Proteomes" id="UP000515204"/>
    </source>
</evidence>
<dbReference type="Proteomes" id="UP000515204">
    <property type="component" value="Unplaced"/>
</dbReference>
<name>A0A6P3XJR4_DINQU</name>
<protein>
    <submittedName>
        <fullName evidence="6">Luciferin 4-monooxygenase-like</fullName>
    </submittedName>
</protein>
<accession>A0A6P3XJR4</accession>
<feature type="domain" description="AMP-binding enzyme C-terminal" evidence="4">
    <location>
        <begin position="469"/>
        <end position="540"/>
    </location>
</feature>